<dbReference type="InterPro" id="IPR051785">
    <property type="entry name" value="MMCE/EMCE_epimerase"/>
</dbReference>
<dbReference type="GO" id="GO:0046872">
    <property type="term" value="F:metal ion binding"/>
    <property type="evidence" value="ECO:0007669"/>
    <property type="project" value="UniProtKB-KW"/>
</dbReference>
<dbReference type="InterPro" id="IPR029068">
    <property type="entry name" value="Glyas_Bleomycin-R_OHBP_Dase"/>
</dbReference>
<dbReference type="Gene3D" id="3.10.180.10">
    <property type="entry name" value="2,3-Dihydroxybiphenyl 1,2-Dioxygenase, domain 1"/>
    <property type="match status" value="2"/>
</dbReference>
<evidence type="ECO:0000259" key="2">
    <source>
        <dbReference type="PROSITE" id="PS51819"/>
    </source>
</evidence>
<dbReference type="Pfam" id="PF00903">
    <property type="entry name" value="Glyoxalase"/>
    <property type="match status" value="1"/>
</dbReference>
<dbReference type="PANTHER" id="PTHR43048">
    <property type="entry name" value="METHYLMALONYL-COA EPIMERASE"/>
    <property type="match status" value="1"/>
</dbReference>
<protein>
    <submittedName>
        <fullName evidence="3">2,4,5-trihydroxytoluene oxygenase</fullName>
    </submittedName>
</protein>
<accession>Q9KJH7</accession>
<dbReference type="InterPro" id="IPR004360">
    <property type="entry name" value="Glyas_Fos-R_dOase_dom"/>
</dbReference>
<dbReference type="GO" id="GO:0004493">
    <property type="term" value="F:methylmalonyl-CoA epimerase activity"/>
    <property type="evidence" value="ECO:0007669"/>
    <property type="project" value="TreeGrafter"/>
</dbReference>
<dbReference type="AlphaFoldDB" id="Q9KJH7"/>
<dbReference type="EMBL" id="AF169302">
    <property type="protein sequence ID" value="AAF89669.1"/>
    <property type="molecule type" value="Genomic_DNA"/>
</dbReference>
<evidence type="ECO:0000313" key="3">
    <source>
        <dbReference type="EMBL" id="AAF89669.1"/>
    </source>
</evidence>
<dbReference type="InterPro" id="IPR037523">
    <property type="entry name" value="VOC_core"/>
</dbReference>
<evidence type="ECO:0000256" key="1">
    <source>
        <dbReference type="ARBA" id="ARBA00022723"/>
    </source>
</evidence>
<dbReference type="CDD" id="cd07257">
    <property type="entry name" value="THT_oxygenase_C"/>
    <property type="match status" value="1"/>
</dbReference>
<reference evidence="3" key="1">
    <citation type="journal article" date="2000" name="Arch. Microbiol.">
        <title>Properties of the trihydroxytoluene oxygenase from Burkholderia cepacia R34: an extradiol dioxygenase from the 2,4-dinitrotoluene pathway.</title>
        <authorList>
            <person name="Johnson G.R."/>
            <person name="Jain R.K."/>
            <person name="Spain J.C."/>
        </authorList>
    </citation>
    <scope>NUCLEOTIDE SEQUENCE</scope>
    <source>
        <strain evidence="3">R34</strain>
    </source>
</reference>
<feature type="domain" description="VOC" evidence="2">
    <location>
        <begin position="151"/>
        <end position="275"/>
    </location>
</feature>
<keyword evidence="1" id="KW-0479">Metal-binding</keyword>
<reference evidence="3" key="2">
    <citation type="journal article" date="2002" name="J. Bacteriol.">
        <title>Origins of the 2,4-dinitrotoluene pathway.</title>
        <authorList>
            <person name="Johnson G.R."/>
            <person name="Jain R.K."/>
            <person name="Spain J.C."/>
        </authorList>
    </citation>
    <scope>NUCLEOTIDE SEQUENCE</scope>
    <source>
        <strain evidence="3">R34</strain>
    </source>
</reference>
<gene>
    <name evidence="3" type="primary">dntD</name>
</gene>
<dbReference type="GO" id="GO:0046491">
    <property type="term" value="P:L-methylmalonyl-CoA metabolic process"/>
    <property type="evidence" value="ECO:0007669"/>
    <property type="project" value="TreeGrafter"/>
</dbReference>
<dbReference type="SUPFAM" id="SSF54593">
    <property type="entry name" value="Glyoxalase/Bleomycin resistance protein/Dihydroxybiphenyl dioxygenase"/>
    <property type="match status" value="1"/>
</dbReference>
<dbReference type="PROSITE" id="PS51819">
    <property type="entry name" value="VOC"/>
    <property type="match status" value="1"/>
</dbReference>
<dbReference type="CDD" id="cd07267">
    <property type="entry name" value="THT_Oxygenase_N"/>
    <property type="match status" value="1"/>
</dbReference>
<sequence length="314" mass="35290">MAITDIAYLVNDHTDLEAAERFYTDFGLKVAYRTADEIGFRPALARGYCYVARKSSKPGLRAIAFTASTRADLDVAARFPEASPITPIEREGGGDKVMLQSPDGLPFEIVHGIHSYEELAVRPALTFNTGRVKRRHGEFQRPPLEPAPILRLGHVALLTNDFKRNFEWMQSRLGLRPTDTMYGKDKNDLVGSFMHLSGGGEWTDHHSLALFPDPSPRVHHFSFEVEDLDAQGMGNQWLIKHGWKHTWGIGRHIYGSQIFDYWFDPDGNIVEHFTDGDLVRPGCKPGLVALDESLFAWGPPMQPANFVELAAHHE</sequence>
<dbReference type="GO" id="GO:0016491">
    <property type="term" value="F:oxidoreductase activity"/>
    <property type="evidence" value="ECO:0000314"/>
    <property type="project" value="CACAO"/>
</dbReference>
<dbReference type="PANTHER" id="PTHR43048:SF3">
    <property type="entry name" value="METHYLMALONYL-COA EPIMERASE, MITOCHONDRIAL"/>
    <property type="match status" value="1"/>
</dbReference>
<name>Q9KJH7_BURCE</name>
<proteinExistence type="predicted"/>
<organism evidence="3">
    <name type="scientific">Burkholderia cepacia</name>
    <name type="common">Pseudomonas cepacia</name>
    <dbReference type="NCBI Taxonomy" id="292"/>
    <lineage>
        <taxon>Bacteria</taxon>
        <taxon>Pseudomonadati</taxon>
        <taxon>Pseudomonadota</taxon>
        <taxon>Betaproteobacteria</taxon>
        <taxon>Burkholderiales</taxon>
        <taxon>Burkholderiaceae</taxon>
        <taxon>Burkholderia</taxon>
        <taxon>Burkholderia cepacia complex</taxon>
    </lineage>
</organism>